<dbReference type="Gene3D" id="3.30.70.330">
    <property type="match status" value="1"/>
</dbReference>
<feature type="chain" id="PRO_5004329061" description="RRM domain-containing protein" evidence="4">
    <location>
        <begin position="21"/>
        <end position="604"/>
    </location>
</feature>
<keyword evidence="4" id="KW-0732">Signal</keyword>
<keyword evidence="3" id="KW-1133">Transmembrane helix</keyword>
<dbReference type="Gene3D" id="2.30.30.490">
    <property type="match status" value="1"/>
</dbReference>
<dbReference type="PANTHER" id="PTHR47073:SF10">
    <property type="entry name" value="NUCLEIC ACID BINDING PROTEIN"/>
    <property type="match status" value="1"/>
</dbReference>
<feature type="transmembrane region" description="Helical" evidence="3">
    <location>
        <begin position="76"/>
        <end position="96"/>
    </location>
</feature>
<dbReference type="ExpressionAtlas" id="Q9LW18">
    <property type="expression patterns" value="baseline and differential"/>
</dbReference>
<accession>Q9LW18</accession>
<dbReference type="InterPro" id="IPR043151">
    <property type="entry name" value="BAH_sf"/>
</dbReference>
<dbReference type="PROSITE" id="PS50102">
    <property type="entry name" value="RRM"/>
    <property type="match status" value="1"/>
</dbReference>
<dbReference type="AlphaFoldDB" id="Q9LW18"/>
<name>Q9LW18_ARATH</name>
<dbReference type="GO" id="GO:0003723">
    <property type="term" value="F:RNA binding"/>
    <property type="evidence" value="ECO:0007669"/>
    <property type="project" value="UniProtKB-UniRule"/>
</dbReference>
<dbReference type="FunFam" id="3.30.70.330:FF:001459">
    <property type="match status" value="1"/>
</dbReference>
<reference evidence="6" key="1">
    <citation type="journal article" date="2000" name="DNA Res.">
        <title>Structural analysis of Arabidopsis thaliana chromosome 3. I. Sequence features of the regions of 4,504,864 bp covered by sixty P1 and TAC clones.</title>
        <authorList>
            <person name="Sato S."/>
            <person name="Nakamura Y."/>
            <person name="Kaneko T."/>
            <person name="Katoh T."/>
            <person name="Asamizu E."/>
            <person name="Tabata S."/>
        </authorList>
    </citation>
    <scope>NUCLEOTIDE SEQUENCE [LARGE SCALE GENOMIC DNA]</scope>
</reference>
<dbReference type="InterPro" id="IPR035979">
    <property type="entry name" value="RBD_domain_sf"/>
</dbReference>
<dbReference type="EMBL" id="AB028619">
    <property type="protein sequence ID" value="BAB02291.1"/>
    <property type="status" value="JOINED"/>
    <property type="molecule type" value="Genomic_DNA"/>
</dbReference>
<evidence type="ECO:0000256" key="4">
    <source>
        <dbReference type="SAM" id="SignalP"/>
    </source>
</evidence>
<dbReference type="PANTHER" id="PTHR47073">
    <property type="entry name" value="PROTEIN ANTI-SILENCING 1"/>
    <property type="match status" value="1"/>
</dbReference>
<proteinExistence type="predicted"/>
<evidence type="ECO:0000256" key="1">
    <source>
        <dbReference type="PROSITE-ProRule" id="PRU00176"/>
    </source>
</evidence>
<protein>
    <recommendedName>
        <fullName evidence="5">RRM domain-containing protein</fullName>
    </recommendedName>
</protein>
<evidence type="ECO:0000256" key="3">
    <source>
        <dbReference type="SAM" id="Phobius"/>
    </source>
</evidence>
<keyword evidence="3" id="KW-0812">Transmembrane</keyword>
<evidence type="ECO:0000259" key="5">
    <source>
        <dbReference type="PROSITE" id="PS50102"/>
    </source>
</evidence>
<sequence length="604" mass="68353">MTFCCCFVKWLCYTVMTSISDKFILVNGGNCLGFGCFSEPYTFLVREYFNHVLAKFPFEVEDALGLKLISMILHSLGLLWLYLIMFILLSLLQFGISQQDNFSMLQSNSAGGEDNPDFKWGAKRGVGRKDNKVRFYESFTLEGIEYRLFDCAYFYVHGQSETSIGKLVTFTRHQQRFLGEYEPQWDELFLACGDEKGVSNINDVETIMGKCNVVCTSDDRRNPRPGTKELRRAKYIFSRTFDTRLRIISEDFADAIAGIGVDKLFNMRRDKQPVKRLNSSAAAITRASPVKSFRPDLGSTKLGKHDNRDAKLMSRTSSLKKVTFLEDRADHVHVKRNPPVNTETTTRGQIPILKTRAFGELYASGSSVNAKPSKKRKLILNTPETDDSDDQGPQSGEKKLIKNPPLVEKAPSQNIEKKSWYKKLPFEDELKPAIEKGRVLLIENLEPSYTSLEVEFLFRQAFKEGVDAKMIPSSPMSSPHSGRALVIFGTTKAADSAMSRLNEDCLMLSGQRALTGSKNVPVEIGRCRSFTGHFNMVDRSLMTAQKVSCCITLRLFSVVISLVMVTHRKPNSPCQITEYYKLTPLFSLIIVNRPHKFVNFQPHP</sequence>
<evidence type="ECO:0000313" key="6">
    <source>
        <dbReference type="EMBL" id="BAB02291.1"/>
    </source>
</evidence>
<organism evidence="6">
    <name type="scientific">Arabidopsis thaliana</name>
    <name type="common">Mouse-ear cress</name>
    <dbReference type="NCBI Taxonomy" id="3702"/>
    <lineage>
        <taxon>Eukaryota</taxon>
        <taxon>Viridiplantae</taxon>
        <taxon>Streptophyta</taxon>
        <taxon>Embryophyta</taxon>
        <taxon>Tracheophyta</taxon>
        <taxon>Spermatophyta</taxon>
        <taxon>Magnoliopsida</taxon>
        <taxon>eudicotyledons</taxon>
        <taxon>Gunneridae</taxon>
        <taxon>Pentapetalae</taxon>
        <taxon>rosids</taxon>
        <taxon>malvids</taxon>
        <taxon>Brassicales</taxon>
        <taxon>Brassicaceae</taxon>
        <taxon>Camelineae</taxon>
        <taxon>Arabidopsis</taxon>
    </lineage>
</organism>
<dbReference type="FunFam" id="2.30.30.490:FF:000017">
    <property type="entry name" value="Bromo-adjacent homology (BAH) domain-containing protein"/>
    <property type="match status" value="1"/>
</dbReference>
<dbReference type="InterPro" id="IPR000504">
    <property type="entry name" value="RRM_dom"/>
</dbReference>
<evidence type="ECO:0000256" key="2">
    <source>
        <dbReference type="SAM" id="MobiDB-lite"/>
    </source>
</evidence>
<dbReference type="PhylomeDB" id="Q9LW18"/>
<keyword evidence="3" id="KW-0472">Membrane</keyword>
<keyword evidence="1" id="KW-0694">RNA-binding</keyword>
<feature type="domain" description="RRM" evidence="5">
    <location>
        <begin position="438"/>
        <end position="527"/>
    </location>
</feature>
<feature type="signal peptide" evidence="4">
    <location>
        <begin position="1"/>
        <end position="20"/>
    </location>
</feature>
<feature type="region of interest" description="Disordered" evidence="2">
    <location>
        <begin position="366"/>
        <end position="414"/>
    </location>
</feature>
<dbReference type="SUPFAM" id="SSF54928">
    <property type="entry name" value="RNA-binding domain, RBD"/>
    <property type="match status" value="1"/>
</dbReference>
<reference key="2">
    <citation type="journal article" date="2000" name="Nature">
        <title>Sequence and analysis of chromosome 3 of the plant Arabidopsis thaliana.</title>
        <authorList>
            <consortium name="European Union Chromosome 3 Arabidopsis Sequencing Consortium"/>
            <consortium name="Institute for Genomic Research"/>
            <consortium name="Kazusa DNA Research Institute"/>
            <person name="Salanoubat M."/>
            <person name="Lemcke K."/>
            <person name="Rieger M."/>
            <person name="Ansorge W."/>
            <person name="Unseld M."/>
            <person name="Fartmann B."/>
            <person name="Valle G."/>
            <person name="Blocker H."/>
            <person name="Perez-Alonso M."/>
            <person name="Obermaier B."/>
            <person name="Delseny M."/>
            <person name="Boutry M."/>
            <person name="Grivell L.A."/>
            <person name="Mache R."/>
            <person name="Puigdomenech P."/>
            <person name="De Simone V."/>
            <person name="Choisne N."/>
            <person name="Artiguenave F."/>
            <person name="Robert C."/>
            <person name="Brottier P."/>
            <person name="Wincker P."/>
            <person name="Cattolico L."/>
            <person name="Weissenbach J."/>
            <person name="Saurin W."/>
            <person name="Quetier F."/>
            <person name="Schafer M."/>
            <person name="Muller-Auer S."/>
            <person name="Gabel C."/>
            <person name="Fuchs M."/>
            <person name="Benes V."/>
            <person name="Wurmbach E."/>
            <person name="Drzonek H."/>
            <person name="Erfle H."/>
            <person name="Jordan N."/>
            <person name="Bangert S."/>
            <person name="Wiedelmann R."/>
            <person name="Kranz H."/>
            <person name="Voss H."/>
            <person name="Holland R."/>
            <person name="Brandt P."/>
            <person name="Nyakatura G."/>
            <person name="Vezzi A."/>
            <person name="D'Angelo M."/>
            <person name="Pallavicini A."/>
            <person name="Toppo S."/>
            <person name="Simionati B."/>
            <person name="Conrad A."/>
            <person name="Hornischer K."/>
            <person name="Kauer G."/>
            <person name="Lohnert T.H."/>
            <person name="Nordsiek G."/>
            <person name="Reichelt J."/>
            <person name="Scharfe M."/>
            <person name="Schon O."/>
            <person name="Bargues M."/>
            <person name="Terol J."/>
            <person name="Climent J."/>
            <person name="Navarro P."/>
            <person name="Collado C."/>
            <person name="Perez-Perez A."/>
            <person name="Ottenwalder B."/>
            <person name="Duchemin D."/>
            <person name="Cooke R."/>
            <person name="Laudie M."/>
            <person name="Berger-Llauro C."/>
            <person name="Purnelle B."/>
            <person name="Masuy D."/>
            <person name="de Haan M."/>
            <person name="Maarse A.C."/>
            <person name="Alcaraz J.P."/>
            <person name="Cottet A."/>
            <person name="Casacuberta E."/>
            <person name="Monfort A."/>
            <person name="Argiriou A."/>
            <person name="flores M."/>
            <person name="Liguori R."/>
            <person name="Vitale D."/>
            <person name="Mannhaupt G."/>
            <person name="Haase D."/>
            <person name="Schoof H."/>
            <person name="Rudd S."/>
            <person name="Zaccaria P."/>
            <person name="Mewes H.W."/>
            <person name="Mayer K.F."/>
            <person name="Kaul S."/>
            <person name="Town C.D."/>
            <person name="Koo H.L."/>
            <person name="Tallon L.J."/>
            <person name="Jenkins J."/>
            <person name="Rooney T."/>
            <person name="Rizzo M."/>
            <person name="Walts A."/>
            <person name="Utterback T."/>
            <person name="Fujii C.Y."/>
            <person name="Shea T.P."/>
            <person name="Creasy T.H."/>
            <person name="Haas B."/>
            <person name="Maiti R."/>
            <person name="Wu D."/>
            <person name="Peterson J."/>
            <person name="Van Aken S."/>
            <person name="Pai G."/>
            <person name="Militscher J."/>
            <person name="Sellers P."/>
            <person name="Gill J.E."/>
            <person name="Feldblyum T.V."/>
            <person name="Preuss D."/>
            <person name="Lin X."/>
            <person name="Nierman W.C."/>
            <person name="Salzberg S.L."/>
            <person name="White O."/>
            <person name="Venter J.C."/>
            <person name="Fraser C.M."/>
            <person name="Kaneko T."/>
            <person name="Nakamura Y."/>
            <person name="Sato S."/>
            <person name="Kato T."/>
            <person name="Asamizu E."/>
            <person name="Sasamoto S."/>
            <person name="Kimura T."/>
            <person name="Idesawa K."/>
            <person name="Kawashima K."/>
            <person name="Kishida Y."/>
            <person name="Kiyokawa C."/>
            <person name="Kohara M."/>
            <person name="Matsumoto M."/>
            <person name="Matsuno A."/>
            <person name="Muraki A."/>
            <person name="Nakayama S."/>
            <person name="Nakazaki N."/>
            <person name="Shinpo S."/>
            <person name="Takeuchi C."/>
            <person name="Wada T."/>
            <person name="Watanabe A."/>
            <person name="Yamada M."/>
            <person name="Yasuda M."/>
            <person name="Tabata S."/>
        </authorList>
    </citation>
    <scope>NUCLEOTIDE SEQUENCE [LARGE SCALE GENOMIC DNA]</scope>
    <source>
        <strain>cv. Columbia</strain>
    </source>
</reference>
<dbReference type="InterPro" id="IPR012677">
    <property type="entry name" value="Nucleotide-bd_a/b_plait_sf"/>
</dbReference>
<dbReference type="EMBL" id="AB017071">
    <property type="protein sequence ID" value="BAB02291.1"/>
    <property type="molecule type" value="Genomic_DNA"/>
</dbReference>